<proteinExistence type="predicted"/>
<name>A0AAC9FFL8_SPHMC</name>
<protein>
    <submittedName>
        <fullName evidence="1">Uncharacterized protein</fullName>
    </submittedName>
</protein>
<evidence type="ECO:0000313" key="1">
    <source>
        <dbReference type="EMBL" id="AMU89868.1"/>
    </source>
</evidence>
<gene>
    <name evidence="1" type="ORF">ATM17_12565</name>
</gene>
<dbReference type="EMBL" id="CP013344">
    <property type="protein sequence ID" value="AMU89868.1"/>
    <property type="molecule type" value="Genomic_DNA"/>
</dbReference>
<dbReference type="AlphaFoldDB" id="A0AAC9FFL8"/>
<sequence length="62" mass="6661">MCGMSAAEIARETLNRIGWHLELRSGIRCKVEDCGGVGAPTPSELVMFLALTAIATPEPHHD</sequence>
<accession>A0AAC9FFL8</accession>
<evidence type="ECO:0000313" key="2">
    <source>
        <dbReference type="Proteomes" id="UP000076088"/>
    </source>
</evidence>
<reference evidence="1 2" key="2">
    <citation type="journal article" date="2016" name="Genome Announc.">
        <title>Complete Genome Sequence of Sphingopyxis macrogoltabida Strain 203N (NBRC 111659), a Polyethylene Glycol Degrader.</title>
        <authorList>
            <person name="Ohtsubo Y."/>
            <person name="Nonoyama S."/>
            <person name="Nagata Y."/>
            <person name="Numata M."/>
            <person name="Tsuchikane K."/>
            <person name="Hosoyama A."/>
            <person name="Yamazoe A."/>
            <person name="Tsuda M."/>
            <person name="Fujita N."/>
            <person name="Kawai F."/>
        </authorList>
    </citation>
    <scope>NUCLEOTIDE SEQUENCE [LARGE SCALE GENOMIC DNA]</scope>
    <source>
        <strain evidence="1 2">203N</strain>
    </source>
</reference>
<keyword evidence="2" id="KW-1185">Reference proteome</keyword>
<dbReference type="Proteomes" id="UP000076088">
    <property type="component" value="Chromosome"/>
</dbReference>
<reference evidence="2" key="1">
    <citation type="submission" date="2015-11" db="EMBL/GenBank/DDBJ databases">
        <title>Complete genome sequence of a polyethylene-glycol degrader Sphingopyxis macrogoltabida 203N (NBRC 111659).</title>
        <authorList>
            <person name="Yoshiyuki O."/>
            <person name="Shouta N."/>
            <person name="Nagata Y."/>
            <person name="Numata M."/>
            <person name="Tsuchikane K."/>
            <person name="Hosoyama A."/>
            <person name="Yamazoe A."/>
            <person name="Tsuda M."/>
            <person name="Fujita N."/>
            <person name="Kawai F."/>
        </authorList>
    </citation>
    <scope>NUCLEOTIDE SEQUENCE [LARGE SCALE GENOMIC DNA]</scope>
    <source>
        <strain evidence="2">203N</strain>
    </source>
</reference>
<organism evidence="1 2">
    <name type="scientific">Sphingopyxis macrogoltabida</name>
    <name type="common">Sphingomonas macrogoltabidus</name>
    <dbReference type="NCBI Taxonomy" id="33050"/>
    <lineage>
        <taxon>Bacteria</taxon>
        <taxon>Pseudomonadati</taxon>
        <taxon>Pseudomonadota</taxon>
        <taxon>Alphaproteobacteria</taxon>
        <taxon>Sphingomonadales</taxon>
        <taxon>Sphingomonadaceae</taxon>
        <taxon>Sphingopyxis</taxon>
    </lineage>
</organism>
<dbReference type="KEGG" id="smaz:LH19_07270"/>